<gene>
    <name evidence="6" type="ORF">AC244_12455</name>
</gene>
<feature type="transmembrane region" description="Helical" evidence="5">
    <location>
        <begin position="154"/>
        <end position="172"/>
    </location>
</feature>
<dbReference type="EMBL" id="LGAP01000006">
    <property type="protein sequence ID" value="KOF18810.1"/>
    <property type="molecule type" value="Genomic_DNA"/>
</dbReference>
<keyword evidence="4 5" id="KW-0472">Membrane</keyword>
<dbReference type="Proteomes" id="UP000037425">
    <property type="component" value="Unassembled WGS sequence"/>
</dbReference>
<evidence type="ECO:0000256" key="5">
    <source>
        <dbReference type="HAMAP-Rule" id="MF_01514"/>
    </source>
</evidence>
<reference evidence="7" key="1">
    <citation type="submission" date="2015-07" db="EMBL/GenBank/DDBJ databases">
        <title>Whole genome sequence of an Ensifer adhaerens strain isolated from a cave pool in the Wind Cave National Park.</title>
        <authorList>
            <person name="Eng W.W.H."/>
            <person name="Gan H.M."/>
            <person name="Barton H.A."/>
            <person name="Savka M.A."/>
        </authorList>
    </citation>
    <scope>NUCLEOTIDE SEQUENCE [LARGE SCALE GENOMIC DNA]</scope>
    <source>
        <strain evidence="7">SD006</strain>
    </source>
</reference>
<name>A0A0L8BW67_ENSAD</name>
<evidence type="ECO:0000256" key="3">
    <source>
        <dbReference type="ARBA" id="ARBA00022989"/>
    </source>
</evidence>
<dbReference type="PATRIC" id="fig|106592.7.peg.6608"/>
<comment type="subcellular location">
    <subcellularLocation>
        <location evidence="5">Cell membrane</location>
        <topology evidence="5">Multi-pass membrane protein</topology>
    </subcellularLocation>
</comment>
<comment type="similarity">
    <text evidence="5">Belongs to the UPF0314 family.</text>
</comment>
<protein>
    <recommendedName>
        <fullName evidence="5">UPF0314 protein AC244_12455</fullName>
    </recommendedName>
</protein>
<proteinExistence type="inferred from homology"/>
<organism evidence="6 7">
    <name type="scientific">Ensifer adhaerens</name>
    <name type="common">Sinorhizobium morelense</name>
    <dbReference type="NCBI Taxonomy" id="106592"/>
    <lineage>
        <taxon>Bacteria</taxon>
        <taxon>Pseudomonadati</taxon>
        <taxon>Pseudomonadota</taxon>
        <taxon>Alphaproteobacteria</taxon>
        <taxon>Hyphomicrobiales</taxon>
        <taxon>Rhizobiaceae</taxon>
        <taxon>Sinorhizobium/Ensifer group</taxon>
        <taxon>Ensifer</taxon>
    </lineage>
</organism>
<sequence>MSTAIDGNDSQNRRALLWFVACVGVLAIQVITQHLMGRIWICECGYVKLFEGVVKSSGNSQHIADWYTPSHIIHGFLFYGLGHLLLRGKPLTAKLFLAMVIESAWEIAENTPVVINRYRSATISLDYFGDSILNSTMDTLAMVAGFMFAARMPVWLTVLIAIGFELFTGWLIRDNLTLNVLMLVWPLDAIRAWQAGI</sequence>
<dbReference type="Pfam" id="PF10755">
    <property type="entry name" value="DUF2585"/>
    <property type="match status" value="1"/>
</dbReference>
<dbReference type="RefSeq" id="WP_053249152.1">
    <property type="nucleotide sequence ID" value="NZ_LGAP01000006.1"/>
</dbReference>
<accession>A0A0L8BW67</accession>
<dbReference type="OrthoDB" id="9811954at2"/>
<dbReference type="GO" id="GO:0005886">
    <property type="term" value="C:plasma membrane"/>
    <property type="evidence" value="ECO:0007669"/>
    <property type="project" value="UniProtKB-SubCell"/>
</dbReference>
<evidence type="ECO:0000256" key="1">
    <source>
        <dbReference type="ARBA" id="ARBA00022475"/>
    </source>
</evidence>
<evidence type="ECO:0000256" key="2">
    <source>
        <dbReference type="ARBA" id="ARBA00022692"/>
    </source>
</evidence>
<comment type="caution">
    <text evidence="6">The sequence shown here is derived from an EMBL/GenBank/DDBJ whole genome shotgun (WGS) entry which is preliminary data.</text>
</comment>
<evidence type="ECO:0000313" key="7">
    <source>
        <dbReference type="Proteomes" id="UP000037425"/>
    </source>
</evidence>
<keyword evidence="3 5" id="KW-1133">Transmembrane helix</keyword>
<keyword evidence="2 5" id="KW-0812">Transmembrane</keyword>
<dbReference type="HAMAP" id="MF_01514">
    <property type="entry name" value="UPF0314"/>
    <property type="match status" value="1"/>
</dbReference>
<dbReference type="NCBIfam" id="NF002099">
    <property type="entry name" value="PRK00944.1"/>
    <property type="match status" value="1"/>
</dbReference>
<evidence type="ECO:0000313" key="6">
    <source>
        <dbReference type="EMBL" id="KOF18810.1"/>
    </source>
</evidence>
<dbReference type="InterPro" id="IPR019691">
    <property type="entry name" value="DUF2585"/>
</dbReference>
<keyword evidence="1 5" id="KW-1003">Cell membrane</keyword>
<feature type="transmembrane region" description="Helical" evidence="5">
    <location>
        <begin position="15"/>
        <end position="32"/>
    </location>
</feature>
<evidence type="ECO:0000256" key="4">
    <source>
        <dbReference type="ARBA" id="ARBA00023136"/>
    </source>
</evidence>
<dbReference type="AlphaFoldDB" id="A0A0L8BW67"/>